<dbReference type="InterPro" id="IPR006145">
    <property type="entry name" value="PsdUridine_synth_RsuA/RluA"/>
</dbReference>
<dbReference type="GO" id="GO:0003723">
    <property type="term" value="F:RNA binding"/>
    <property type="evidence" value="ECO:0007669"/>
    <property type="project" value="InterPro"/>
</dbReference>
<evidence type="ECO:0000259" key="9">
    <source>
        <dbReference type="Pfam" id="PF00849"/>
    </source>
</evidence>
<evidence type="ECO:0000256" key="3">
    <source>
        <dbReference type="ARBA" id="ARBA00010876"/>
    </source>
</evidence>
<dbReference type="InterPro" id="IPR050188">
    <property type="entry name" value="RluA_PseudoU_synthase"/>
</dbReference>
<evidence type="ECO:0000256" key="5">
    <source>
        <dbReference type="ARBA" id="ARBA00036943"/>
    </source>
</evidence>
<evidence type="ECO:0000256" key="4">
    <source>
        <dbReference type="ARBA" id="ARBA00023235"/>
    </source>
</evidence>
<proteinExistence type="inferred from homology"/>
<dbReference type="AlphaFoldDB" id="A0A443SPX6"/>
<dbReference type="InterPro" id="IPR020103">
    <property type="entry name" value="PsdUridine_synth_cat_dom_sf"/>
</dbReference>
<dbReference type="Pfam" id="PF00849">
    <property type="entry name" value="PseudoU_synth_2"/>
    <property type="match status" value="1"/>
</dbReference>
<feature type="compositionally biased region" description="Polar residues" evidence="8">
    <location>
        <begin position="156"/>
        <end position="169"/>
    </location>
</feature>
<keyword evidence="11" id="KW-1185">Reference proteome</keyword>
<feature type="domain" description="Pseudouridine synthase RsuA/RluA-like" evidence="9">
    <location>
        <begin position="438"/>
        <end position="601"/>
    </location>
</feature>
<comment type="catalytic activity">
    <reaction evidence="2">
        <text>uridine in 5S rRNA = pseudouridine in 5S rRNA</text>
        <dbReference type="Rhea" id="RHEA:47036"/>
        <dbReference type="Rhea" id="RHEA-COMP:11730"/>
        <dbReference type="Rhea" id="RHEA-COMP:11731"/>
        <dbReference type="ChEBI" id="CHEBI:65314"/>
        <dbReference type="ChEBI" id="CHEBI:65315"/>
    </reaction>
</comment>
<organism evidence="10 11">
    <name type="scientific">Leptotrombidium deliense</name>
    <dbReference type="NCBI Taxonomy" id="299467"/>
    <lineage>
        <taxon>Eukaryota</taxon>
        <taxon>Metazoa</taxon>
        <taxon>Ecdysozoa</taxon>
        <taxon>Arthropoda</taxon>
        <taxon>Chelicerata</taxon>
        <taxon>Arachnida</taxon>
        <taxon>Acari</taxon>
        <taxon>Acariformes</taxon>
        <taxon>Trombidiformes</taxon>
        <taxon>Prostigmata</taxon>
        <taxon>Anystina</taxon>
        <taxon>Parasitengona</taxon>
        <taxon>Trombiculoidea</taxon>
        <taxon>Trombiculidae</taxon>
        <taxon>Leptotrombidium</taxon>
    </lineage>
</organism>
<dbReference type="CDD" id="cd02869">
    <property type="entry name" value="PseudoU_synth_RluA_like"/>
    <property type="match status" value="1"/>
</dbReference>
<comment type="catalytic activity">
    <reaction evidence="5">
        <text>a uridine in tRNA = a pseudouridine in tRNA</text>
        <dbReference type="Rhea" id="RHEA:54572"/>
        <dbReference type="Rhea" id="RHEA-COMP:13339"/>
        <dbReference type="Rhea" id="RHEA-COMP:13934"/>
        <dbReference type="ChEBI" id="CHEBI:65314"/>
        <dbReference type="ChEBI" id="CHEBI:65315"/>
    </reaction>
</comment>
<sequence length="685" mass="78295">MNRVFFLHSKFHLFFIGKRNISKQFSLRCQHRQNQVSTDVFGIEDIQKEDVTGVFTLTSEQKLKYPKIAQQILKDPVPDLKEKIFVTSYGAIRFDSQNQARVHGQFDDDFDEDKFISDSAAANAELNFIDEQYFLNDNVTYVKKNHESDWKELGSGTETNESVQSNNDSKLSEQFEDTNFIDQQYFYNNTITKTTSSCENDTVSDNETNTTTSRNLSDVLVDANFVDKQYFLNETTTDVCSTKETDVCEPVPEDNISSKSKYKQNYQMAKFNFNITEQWQAFVGKKYNDLETAFGENDDSVLAAVHFAKSSPLKHVEEIGFELSSDDIDNNEGEISTVGQEVKELEAQSSKIEEVPDPQNAFEYYQHLKRGIIEPETEQLKKEFATMRSNKEAASGSVSLDSQGFRTFKEQTIDYTKMRKEEIVWMLKKNVLFNDCDILAINKPYGIVCHGNKLTADSPLLHELLPDFANLLKVEQLYPVHRLDQDATGVLLLAKTQQMASLLTSMFKNRKIKKYYTVITRGVPDNKEGVIDIPMEKVIFKGKERMCLRPDIEREYQKMVKPSTHAKRAVTHYKVKKESGNSALLEVYTETGVRHQIRCHLGFGLRTPILGDHKYSYLDKLAPQKLPSSMLTRLNVRQTKVRNIPLHLHCRLVIVPEVGRNGTSISIAAHLPSAFKKNAAALNLL</sequence>
<name>A0A443SPX6_9ACAR</name>
<dbReference type="VEuPathDB" id="VectorBase:LDEU002453"/>
<accession>A0A443SPX6</accession>
<dbReference type="SUPFAM" id="SSF55120">
    <property type="entry name" value="Pseudouridine synthase"/>
    <property type="match status" value="1"/>
</dbReference>
<gene>
    <name evidence="10" type="ORF">B4U80_02402</name>
</gene>
<comment type="caution">
    <text evidence="10">The sequence shown here is derived from an EMBL/GenBank/DDBJ whole genome shotgun (WGS) entry which is preliminary data.</text>
</comment>
<dbReference type="OrthoDB" id="418349at2759"/>
<evidence type="ECO:0000256" key="2">
    <source>
        <dbReference type="ARBA" id="ARBA00001896"/>
    </source>
</evidence>
<comment type="similarity">
    <text evidence="3">Belongs to the pseudouridine synthase RluA family.</text>
</comment>
<reference evidence="10 11" key="1">
    <citation type="journal article" date="2018" name="Gigascience">
        <title>Genomes of trombidid mites reveal novel predicted allergens and laterally-transferred genes associated with secondary metabolism.</title>
        <authorList>
            <person name="Dong X."/>
            <person name="Chaisiri K."/>
            <person name="Xia D."/>
            <person name="Armstrong S.D."/>
            <person name="Fang Y."/>
            <person name="Donnelly M.J."/>
            <person name="Kadowaki T."/>
            <person name="McGarry J.W."/>
            <person name="Darby A.C."/>
            <person name="Makepeace B.L."/>
        </authorList>
    </citation>
    <scope>NUCLEOTIDE SEQUENCE [LARGE SCALE GENOMIC DNA]</scope>
    <source>
        <strain evidence="10">UoL-UT</strain>
    </source>
</reference>
<dbReference type="PANTHER" id="PTHR21600:SF83">
    <property type="entry name" value="PSEUDOURIDYLATE SYNTHASE RPUSD4, MITOCHONDRIAL"/>
    <property type="match status" value="1"/>
</dbReference>
<dbReference type="EMBL" id="NCKV01000848">
    <property type="protein sequence ID" value="RWS29586.1"/>
    <property type="molecule type" value="Genomic_DNA"/>
</dbReference>
<dbReference type="Gene3D" id="3.30.2350.10">
    <property type="entry name" value="Pseudouridine synthase"/>
    <property type="match status" value="1"/>
</dbReference>
<evidence type="ECO:0000256" key="8">
    <source>
        <dbReference type="SAM" id="MobiDB-lite"/>
    </source>
</evidence>
<comment type="catalytic activity">
    <reaction evidence="1">
        <text>a uridine in mRNA = a pseudouridine in mRNA</text>
        <dbReference type="Rhea" id="RHEA:56644"/>
        <dbReference type="Rhea" id="RHEA-COMP:14658"/>
        <dbReference type="Rhea" id="RHEA-COMP:14659"/>
        <dbReference type="ChEBI" id="CHEBI:65314"/>
        <dbReference type="ChEBI" id="CHEBI:65315"/>
    </reaction>
</comment>
<evidence type="ECO:0000256" key="6">
    <source>
        <dbReference type="ARBA" id="ARBA00039953"/>
    </source>
</evidence>
<evidence type="ECO:0000313" key="11">
    <source>
        <dbReference type="Proteomes" id="UP000288716"/>
    </source>
</evidence>
<dbReference type="GO" id="GO:0001522">
    <property type="term" value="P:pseudouridine synthesis"/>
    <property type="evidence" value="ECO:0007669"/>
    <property type="project" value="InterPro"/>
</dbReference>
<keyword evidence="4" id="KW-0413">Isomerase</keyword>
<dbReference type="STRING" id="299467.A0A443SPX6"/>
<evidence type="ECO:0000256" key="1">
    <source>
        <dbReference type="ARBA" id="ARBA00001166"/>
    </source>
</evidence>
<dbReference type="Proteomes" id="UP000288716">
    <property type="component" value="Unassembled WGS sequence"/>
</dbReference>
<evidence type="ECO:0000313" key="10">
    <source>
        <dbReference type="EMBL" id="RWS29586.1"/>
    </source>
</evidence>
<dbReference type="PANTHER" id="PTHR21600">
    <property type="entry name" value="MITOCHONDRIAL RNA PSEUDOURIDINE SYNTHASE"/>
    <property type="match status" value="1"/>
</dbReference>
<dbReference type="GO" id="GO:0009982">
    <property type="term" value="F:pseudouridine synthase activity"/>
    <property type="evidence" value="ECO:0007669"/>
    <property type="project" value="InterPro"/>
</dbReference>
<protein>
    <recommendedName>
        <fullName evidence="6">Pseudouridylate synthase RPUSD4, mitochondrial</fullName>
    </recommendedName>
    <alternativeName>
        <fullName evidence="7">RNA pseudouridylate synthase domain-containing protein 4</fullName>
    </alternativeName>
</protein>
<feature type="region of interest" description="Disordered" evidence="8">
    <location>
        <begin position="150"/>
        <end position="169"/>
    </location>
</feature>
<evidence type="ECO:0000256" key="7">
    <source>
        <dbReference type="ARBA" id="ARBA00041563"/>
    </source>
</evidence>